<proteinExistence type="predicted"/>
<dbReference type="RefSeq" id="WP_066422078.1">
    <property type="nucleotide sequence ID" value="NZ_JTJU01000045.1"/>
</dbReference>
<dbReference type="Pfam" id="PF03235">
    <property type="entry name" value="GmrSD_N"/>
    <property type="match status" value="1"/>
</dbReference>
<reference evidence="3 4" key="1">
    <citation type="submission" date="2014-11" db="EMBL/GenBank/DDBJ databases">
        <title>Pan-genome of Gallibacterium spp.</title>
        <authorList>
            <person name="Kudirkiene E."/>
            <person name="Bojesen A.M."/>
        </authorList>
    </citation>
    <scope>NUCLEOTIDE SEQUENCE [LARGE SCALE GENOMIC DNA]</scope>
    <source>
        <strain evidence="3 4">18469/18</strain>
    </source>
</reference>
<dbReference type="AlphaFoldDB" id="A0AB36E1D0"/>
<organism evidence="3 4">
    <name type="scientific">Gallibacterium salpingitidis</name>
    <dbReference type="NCBI Taxonomy" id="505341"/>
    <lineage>
        <taxon>Bacteria</taxon>
        <taxon>Pseudomonadati</taxon>
        <taxon>Pseudomonadota</taxon>
        <taxon>Gammaproteobacteria</taxon>
        <taxon>Pasteurellales</taxon>
        <taxon>Pasteurellaceae</taxon>
        <taxon>Gallibacterium</taxon>
    </lineage>
</organism>
<name>A0AB36E1D0_9PAST</name>
<evidence type="ECO:0000313" key="3">
    <source>
        <dbReference type="EMBL" id="OBX09387.1"/>
    </source>
</evidence>
<dbReference type="PANTHER" id="PTHR35149">
    <property type="entry name" value="SLL5132 PROTEIN"/>
    <property type="match status" value="1"/>
</dbReference>
<protein>
    <recommendedName>
        <fullName evidence="5">DUF262 domain-containing protein</fullName>
    </recommendedName>
</protein>
<evidence type="ECO:0000313" key="4">
    <source>
        <dbReference type="Proteomes" id="UP000092527"/>
    </source>
</evidence>
<dbReference type="Proteomes" id="UP000092527">
    <property type="component" value="Unassembled WGS sequence"/>
</dbReference>
<feature type="domain" description="GmrSD restriction endonucleases C-terminal" evidence="2">
    <location>
        <begin position="410"/>
        <end position="548"/>
    </location>
</feature>
<dbReference type="EMBL" id="JTJU01000045">
    <property type="protein sequence ID" value="OBX09387.1"/>
    <property type="molecule type" value="Genomic_DNA"/>
</dbReference>
<feature type="domain" description="GmrSD restriction endonucleases N-terminal" evidence="1">
    <location>
        <begin position="8"/>
        <end position="220"/>
    </location>
</feature>
<dbReference type="InterPro" id="IPR011089">
    <property type="entry name" value="GmrSD_C"/>
</dbReference>
<accession>A0AB36E1D0</accession>
<gene>
    <name evidence="3" type="ORF">QV09_08190</name>
</gene>
<evidence type="ECO:0000259" key="2">
    <source>
        <dbReference type="Pfam" id="PF07510"/>
    </source>
</evidence>
<dbReference type="Pfam" id="PF07510">
    <property type="entry name" value="GmrSD_C"/>
    <property type="match status" value="1"/>
</dbReference>
<evidence type="ECO:0000259" key="1">
    <source>
        <dbReference type="Pfam" id="PF03235"/>
    </source>
</evidence>
<dbReference type="PANTHER" id="PTHR35149:SF2">
    <property type="entry name" value="DUF262 DOMAIN-CONTAINING PROTEIN"/>
    <property type="match status" value="1"/>
</dbReference>
<comment type="caution">
    <text evidence="3">The sequence shown here is derived from an EMBL/GenBank/DDBJ whole genome shotgun (WGS) entry which is preliminary data.</text>
</comment>
<sequence length="687" mass="81719">MKANETKVETFLSSNKTQFIIPVYQRNYDWNIQQCHQIWKDILEVGVKNEMNAHFIGSIVYIHDDVYTSSRIKELTIIDGQQRLTTLTLIYLALYQFTKELGDNDLANEISETYLINKFASDDEKLKLKPTDNNNKALKYLLRADSSKEFLDFSRLIDNFNYFKKMINQENYLIILDGLSKLMFVEISLERGKDDPQRIFESLNSTGLELSQADLIRNYILMGLNYENQNKIYNNYWEIIERFAQVGHESRVSDFIRDYLTLINKRIPTKSKVYVEFKNQFPTSDLKTLEENLSPIKSLVKFYNKLLNPNSEPDKDIRKQLEYINRIEVNVAYPFLMKVYEDYTNNIIDKKVFIEILELVQSFVWRRFIVGAPTNGLNKIFMTCYEQIDLKNYLYSFQKFLLEKKGIQRFPRDKEVKESLKFKDVYNIKGKNRTYLLERLENFENKEPVIIENNPEITIEHIFPQNPDPQWKKDLSEEDYNELKETYMNTIGNLTLSGNNGKLGNKSFKDKRDKDDVGYKYSRLWLNRYLATLEKWDLEEIEKRFEVLSHRFFNIWRIPSIEFDLISEEKMRSDEVNIFDAEDPRNKKLEYAIFLDKKLEVNQVSKLYSEIFKQLFELNPENFFITDLAEKISLTKTINSGKLRQPIILNDTYVIEGNLDNNSKFKRIKDALIIFDFQDELLIKYAE</sequence>
<evidence type="ECO:0008006" key="5">
    <source>
        <dbReference type="Google" id="ProtNLM"/>
    </source>
</evidence>
<dbReference type="InterPro" id="IPR004919">
    <property type="entry name" value="GmrSD_N"/>
</dbReference>